<organism evidence="1 2">
    <name type="scientific">Dryococelus australis</name>
    <dbReference type="NCBI Taxonomy" id="614101"/>
    <lineage>
        <taxon>Eukaryota</taxon>
        <taxon>Metazoa</taxon>
        <taxon>Ecdysozoa</taxon>
        <taxon>Arthropoda</taxon>
        <taxon>Hexapoda</taxon>
        <taxon>Insecta</taxon>
        <taxon>Pterygota</taxon>
        <taxon>Neoptera</taxon>
        <taxon>Polyneoptera</taxon>
        <taxon>Phasmatodea</taxon>
        <taxon>Verophasmatodea</taxon>
        <taxon>Anareolatae</taxon>
        <taxon>Phasmatidae</taxon>
        <taxon>Eurycanthinae</taxon>
        <taxon>Dryococelus</taxon>
    </lineage>
</organism>
<name>A0ABQ9I471_9NEOP</name>
<comment type="caution">
    <text evidence="1">The sequence shown here is derived from an EMBL/GenBank/DDBJ whole genome shotgun (WGS) entry which is preliminary data.</text>
</comment>
<evidence type="ECO:0000313" key="1">
    <source>
        <dbReference type="EMBL" id="KAJ8891461.1"/>
    </source>
</evidence>
<accession>A0ABQ9I471</accession>
<dbReference type="Proteomes" id="UP001159363">
    <property type="component" value="Chromosome 2"/>
</dbReference>
<reference evidence="1 2" key="1">
    <citation type="submission" date="2023-02" db="EMBL/GenBank/DDBJ databases">
        <title>LHISI_Scaffold_Assembly.</title>
        <authorList>
            <person name="Stuart O.P."/>
            <person name="Cleave R."/>
            <person name="Magrath M.J.L."/>
            <person name="Mikheyev A.S."/>
        </authorList>
    </citation>
    <scope>NUCLEOTIDE SEQUENCE [LARGE SCALE GENOMIC DNA]</scope>
    <source>
        <strain evidence="1">Daus_M_001</strain>
        <tissue evidence="1">Leg muscle</tissue>
    </source>
</reference>
<sequence length="711" mass="80333">MLWARMSSAIGRQLFRHAPKTLLAYSKASKAERSTPVNRSRRNTSKNILFCRGQWAVARVQMNLLSPVSQVNYRTSRTLFQKDTSLLDAIQGYSGPVFRTLIPPARPPARSIPGFSQVRIVLDDAVDRRVFSGISRFPAPSSRRCSQSPSSTLKTSLLRAAQISSQLTTARRPITRSHLNGDLDESIHAKYVTIALFLPTRSILSSQIPLSLSLSPVSHKGVANIRDMVATQSVRSCATPRNAWFTVNVIISCLRTVRLHVHSLLLQSRYLTRQWSRDIWAAKRAMEQSRNARAVKTGDPRVNPPISGILRYDSHVRKSGNGSTLNLIRFALIGCARLCLVSDWIPLAAEFSYWPSCRQASRFTRLRLRRTTRLSPRRTGFESRRVGSRIFARWNRAMRCRCRRGFLGDLPPLAVSLKWCSMLTFIGSLHLDLFTHADRRVPLLHMYRRVRLQFCIATCSVTSTVARTRLVSVLSREGRLKREHLEKTRLSKARCPARYPLARNPGESAESRTQLGGDDTYKTPYDRVKRCRGRKISIKASERVNADVFTQNKRPCPQHSHTKCIFILESLCFDNFNHSHYRPIKHADSAEEVLNVCTRREDARRDAKEGDLKANGLYITTAAGNPGRTHNGGLRTWSLCPCSARPGDVDIRASRPYTRDAACSVTVALDPEARDRALRAMLTYEPAPLHERRCLLCTVTVALDPEARDRA</sequence>
<keyword evidence="2" id="KW-1185">Reference proteome</keyword>
<protein>
    <submittedName>
        <fullName evidence="1">Uncharacterized protein</fullName>
    </submittedName>
</protein>
<gene>
    <name evidence="1" type="ORF">PR048_003989</name>
</gene>
<evidence type="ECO:0000313" key="2">
    <source>
        <dbReference type="Proteomes" id="UP001159363"/>
    </source>
</evidence>
<proteinExistence type="predicted"/>
<dbReference type="EMBL" id="JARBHB010000002">
    <property type="protein sequence ID" value="KAJ8891461.1"/>
    <property type="molecule type" value="Genomic_DNA"/>
</dbReference>